<dbReference type="RefSeq" id="WP_005847520.1">
    <property type="nucleotide sequence ID" value="NC_019968.1"/>
</dbReference>
<dbReference type="Proteomes" id="UP000007820">
    <property type="component" value="Unassembled WGS sequence"/>
</dbReference>
<comment type="caution">
    <text evidence="1">The sequence shown here is derived from an EMBL/GenBank/DDBJ whole genome shotgun (WGS) entry which is preliminary data.</text>
</comment>
<protein>
    <recommendedName>
        <fullName evidence="3">Phage protein</fullName>
    </recommendedName>
</protein>
<proteinExistence type="predicted"/>
<sequence length="81" mass="9507">MVQIKVSEDLVDTLKWKSENIESEKDYLLDAMCETINHISSTRDGRHDTLTMMELWPLCQLADYKRLLDELEMGFEIVEAK</sequence>
<dbReference type="EMBL" id="AFPW01000047">
    <property type="protein sequence ID" value="EGQ11905.1"/>
    <property type="molecule type" value="Genomic_DNA"/>
</dbReference>
<evidence type="ECO:0000313" key="1">
    <source>
        <dbReference type="EMBL" id="EGQ11905.1"/>
    </source>
</evidence>
<accession>F9D6I8</accession>
<dbReference type="STRING" id="908937.Prede_2354"/>
<dbReference type="OrthoDB" id="9807095at2"/>
<dbReference type="AlphaFoldDB" id="F9D6I8"/>
<organism evidence="1 2">
    <name type="scientific">Prevotella dentalis (strain ATCC 49559 / DSM 3688 / JCM 13448 / NCTC 12043 / ES 2772)</name>
    <name type="common">Mitsuokella dentalis</name>
    <dbReference type="NCBI Taxonomy" id="908937"/>
    <lineage>
        <taxon>Bacteria</taxon>
        <taxon>Pseudomonadati</taxon>
        <taxon>Bacteroidota</taxon>
        <taxon>Bacteroidia</taxon>
        <taxon>Bacteroidales</taxon>
        <taxon>Prevotellaceae</taxon>
        <taxon>Prevotella</taxon>
    </lineage>
</organism>
<evidence type="ECO:0008006" key="3">
    <source>
        <dbReference type="Google" id="ProtNLM"/>
    </source>
</evidence>
<gene>
    <name evidence="1" type="ORF">HMPREF9136_2466</name>
</gene>
<reference evidence="1 2" key="1">
    <citation type="submission" date="2011-04" db="EMBL/GenBank/DDBJ databases">
        <authorList>
            <person name="Muzny D."/>
            <person name="Qin X."/>
            <person name="Deng J."/>
            <person name="Jiang H."/>
            <person name="Liu Y."/>
            <person name="Qu J."/>
            <person name="Song X.-Z."/>
            <person name="Zhang L."/>
            <person name="Thornton R."/>
            <person name="Coyle M."/>
            <person name="Francisco L."/>
            <person name="Jackson L."/>
            <person name="Javaid M."/>
            <person name="Korchina V."/>
            <person name="Kovar C."/>
            <person name="Mata R."/>
            <person name="Mathew T."/>
            <person name="Ngo R."/>
            <person name="Nguyen L."/>
            <person name="Nguyen N."/>
            <person name="Okwuonu G."/>
            <person name="Ongeri F."/>
            <person name="Pham C."/>
            <person name="Simmons D."/>
            <person name="Wilczek-Boney K."/>
            <person name="Hale W."/>
            <person name="Jakkamsetti A."/>
            <person name="Pham P."/>
            <person name="Ruth R."/>
            <person name="San Lucas F."/>
            <person name="Warren J."/>
            <person name="Zhang J."/>
            <person name="Zhao Z."/>
            <person name="Zhou C."/>
            <person name="Zhu D."/>
            <person name="Lee S."/>
            <person name="Bess C."/>
            <person name="Blankenburg K."/>
            <person name="Forbes L."/>
            <person name="Fu Q."/>
            <person name="Gubbala S."/>
            <person name="Hirani K."/>
            <person name="Jayaseelan J.C."/>
            <person name="Lara F."/>
            <person name="Munidasa M."/>
            <person name="Palculict T."/>
            <person name="Patil S."/>
            <person name="Pu L.-L."/>
            <person name="Saada N."/>
            <person name="Tang L."/>
            <person name="Weissenberger G."/>
            <person name="Zhu Y."/>
            <person name="Hemphill L."/>
            <person name="Shang Y."/>
            <person name="Youmans B."/>
            <person name="Ayvaz T."/>
            <person name="Ross M."/>
            <person name="Santibanez J."/>
            <person name="Aqrawi P."/>
            <person name="Gross S."/>
            <person name="Joshi V."/>
            <person name="Fowler G."/>
            <person name="Nazareth L."/>
            <person name="Reid J."/>
            <person name="Worley K."/>
            <person name="Petrosino J."/>
            <person name="Highlander S."/>
            <person name="Gibbs R."/>
        </authorList>
    </citation>
    <scope>NUCLEOTIDE SEQUENCE [LARGE SCALE GENOMIC DNA]</scope>
    <source>
        <strain evidence="1 2">DSM 3688</strain>
    </source>
</reference>
<name>F9D6I8_PREDD</name>
<evidence type="ECO:0000313" key="2">
    <source>
        <dbReference type="Proteomes" id="UP000007820"/>
    </source>
</evidence>